<evidence type="ECO:0000256" key="8">
    <source>
        <dbReference type="ARBA" id="ARBA00037847"/>
    </source>
</evidence>
<evidence type="ECO:0000256" key="3">
    <source>
        <dbReference type="ARBA" id="ARBA00022692"/>
    </source>
</evidence>
<dbReference type="InterPro" id="IPR016482">
    <property type="entry name" value="SecG/Sec61-beta/Sbh"/>
</dbReference>
<evidence type="ECO:0000256" key="2">
    <source>
        <dbReference type="ARBA" id="ARBA00022448"/>
    </source>
</evidence>
<keyword evidence="2" id="KW-0813">Transport</keyword>
<feature type="compositionally biased region" description="Basic residues" evidence="9">
    <location>
        <begin position="1"/>
        <end position="10"/>
    </location>
</feature>
<evidence type="ECO:0000313" key="11">
    <source>
        <dbReference type="EMBL" id="KSW11751.1"/>
    </source>
</evidence>
<keyword evidence="5 10" id="KW-1133">Transmembrane helix</keyword>
<evidence type="ECO:0008006" key="13">
    <source>
        <dbReference type="Google" id="ProtNLM"/>
    </source>
</evidence>
<feature type="transmembrane region" description="Helical" evidence="10">
    <location>
        <begin position="43"/>
        <end position="62"/>
    </location>
</feature>
<evidence type="ECO:0000256" key="4">
    <source>
        <dbReference type="ARBA" id="ARBA00022927"/>
    </source>
</evidence>
<keyword evidence="7 10" id="KW-0472">Membrane</keyword>
<keyword evidence="3 10" id="KW-0812">Transmembrane</keyword>
<evidence type="ECO:0000256" key="5">
    <source>
        <dbReference type="ARBA" id="ARBA00022989"/>
    </source>
</evidence>
<reference evidence="11 12" key="1">
    <citation type="submission" date="2015-11" db="EMBL/GenBank/DDBJ databases">
        <title>Genome sequence of Pyrodictium occultum PL-19, a marine hyperthermophilic archaeon isolated from Volcano, Italy.</title>
        <authorList>
            <person name="Utturkar S."/>
            <person name="Huber H."/>
            <person name="Leptihn S."/>
            <person name="Brown S."/>
            <person name="Stetter K.O."/>
            <person name="Podar M."/>
        </authorList>
    </citation>
    <scope>NUCLEOTIDE SEQUENCE [LARGE SCALE GENOMIC DNA]</scope>
    <source>
        <strain evidence="11 12">PL-19</strain>
    </source>
</reference>
<evidence type="ECO:0000256" key="10">
    <source>
        <dbReference type="SAM" id="Phobius"/>
    </source>
</evidence>
<keyword evidence="6" id="KW-0811">Translocation</keyword>
<gene>
    <name evidence="11" type="ORF">CF15_02765</name>
</gene>
<feature type="region of interest" description="Disordered" evidence="9">
    <location>
        <begin position="1"/>
        <end position="21"/>
    </location>
</feature>
<dbReference type="STRING" id="2309.CF15_02765"/>
<comment type="similarity">
    <text evidence="1">Belongs to the SEC61-beta family.</text>
</comment>
<dbReference type="RefSeq" id="WP_058370428.1">
    <property type="nucleotide sequence ID" value="NZ_LNTB01000001.1"/>
</dbReference>
<name>A0A0V8RUJ9_PYROC</name>
<evidence type="ECO:0000256" key="7">
    <source>
        <dbReference type="ARBA" id="ARBA00023136"/>
    </source>
</evidence>
<dbReference type="OrthoDB" id="15337at2157"/>
<keyword evidence="4" id="KW-0653">Protein transport</keyword>
<evidence type="ECO:0000313" key="12">
    <source>
        <dbReference type="Proteomes" id="UP000053352"/>
    </source>
</evidence>
<dbReference type="AlphaFoldDB" id="A0A0V8RUJ9"/>
<dbReference type="GO" id="GO:0012505">
    <property type="term" value="C:endomembrane system"/>
    <property type="evidence" value="ECO:0007669"/>
    <property type="project" value="UniProtKB-SubCell"/>
</dbReference>
<organism evidence="11 12">
    <name type="scientific">Pyrodictium occultum</name>
    <dbReference type="NCBI Taxonomy" id="2309"/>
    <lineage>
        <taxon>Archaea</taxon>
        <taxon>Thermoproteota</taxon>
        <taxon>Thermoprotei</taxon>
        <taxon>Desulfurococcales</taxon>
        <taxon>Pyrodictiaceae</taxon>
        <taxon>Pyrodictium</taxon>
    </lineage>
</organism>
<evidence type="ECO:0000256" key="6">
    <source>
        <dbReference type="ARBA" id="ARBA00023010"/>
    </source>
</evidence>
<comment type="subcellular location">
    <subcellularLocation>
        <location evidence="8">Endomembrane system</location>
        <topology evidence="8">Single-pass membrane protein</topology>
    </subcellularLocation>
</comment>
<sequence length="63" mass="6729">MARGSNKKKSSKEEKSRDTSPTVFTAAGLLAFSEEEALVKLKPTHVVIITVGFIAAVVLLSII</sequence>
<comment type="caution">
    <text evidence="11">The sequence shown here is derived from an EMBL/GenBank/DDBJ whole genome shotgun (WGS) entry which is preliminary data.</text>
</comment>
<dbReference type="Pfam" id="PF03911">
    <property type="entry name" value="Sec61_beta"/>
    <property type="match status" value="1"/>
</dbReference>
<protein>
    <recommendedName>
        <fullName evidence="13">Preprotein translocase subunit SecG</fullName>
    </recommendedName>
</protein>
<evidence type="ECO:0000256" key="9">
    <source>
        <dbReference type="SAM" id="MobiDB-lite"/>
    </source>
</evidence>
<dbReference type="GO" id="GO:0015031">
    <property type="term" value="P:protein transport"/>
    <property type="evidence" value="ECO:0007669"/>
    <property type="project" value="UniProtKB-KW"/>
</dbReference>
<keyword evidence="12" id="KW-1185">Reference proteome</keyword>
<proteinExistence type="inferred from homology"/>
<evidence type="ECO:0000256" key="1">
    <source>
        <dbReference type="ARBA" id="ARBA00006103"/>
    </source>
</evidence>
<accession>A0A0V8RUJ9</accession>
<dbReference type="Proteomes" id="UP000053352">
    <property type="component" value="Unassembled WGS sequence"/>
</dbReference>
<dbReference type="EMBL" id="LNTB01000001">
    <property type="protein sequence ID" value="KSW11751.1"/>
    <property type="molecule type" value="Genomic_DNA"/>
</dbReference>